<keyword evidence="2" id="KW-1185">Reference proteome</keyword>
<gene>
    <name evidence="1" type="ORF">RIMI_LOCUS23255751</name>
</gene>
<comment type="caution">
    <text evidence="1">The sequence shown here is derived from an EMBL/GenBank/DDBJ whole genome shotgun (WGS) entry which is preliminary data.</text>
</comment>
<accession>A0ABN9MPA1</accession>
<dbReference type="Proteomes" id="UP001176940">
    <property type="component" value="Unassembled WGS sequence"/>
</dbReference>
<dbReference type="PANTHER" id="PTHR10663:SF388">
    <property type="entry name" value="GOLGI-SPECIFIC BREFELDIN A-RESISTANCE GUANINE NUCLEOTIDE EXCHANGE FACTOR 1"/>
    <property type="match status" value="1"/>
</dbReference>
<evidence type="ECO:0000313" key="2">
    <source>
        <dbReference type="Proteomes" id="UP001176940"/>
    </source>
</evidence>
<protein>
    <submittedName>
        <fullName evidence="1">Uncharacterized protein</fullName>
    </submittedName>
</protein>
<proteinExistence type="predicted"/>
<sequence>MTAQIARCVFTTTPLRHQRKAEEEPAMSPRPPDLTSLIDRRKRRLWKCAMISAHYGLSDVFDNLIISLCKFTTLSSEDWRIANVVPIFKKGSKSEPGNYRPAVENIPTVFGSNPKAHIAAKTVFHLAHRHGDILREGWKKHNGLHAAVVPC</sequence>
<organism evidence="1 2">
    <name type="scientific">Ranitomeya imitator</name>
    <name type="common">mimic poison frog</name>
    <dbReference type="NCBI Taxonomy" id="111125"/>
    <lineage>
        <taxon>Eukaryota</taxon>
        <taxon>Metazoa</taxon>
        <taxon>Chordata</taxon>
        <taxon>Craniata</taxon>
        <taxon>Vertebrata</taxon>
        <taxon>Euteleostomi</taxon>
        <taxon>Amphibia</taxon>
        <taxon>Batrachia</taxon>
        <taxon>Anura</taxon>
        <taxon>Neobatrachia</taxon>
        <taxon>Hyloidea</taxon>
        <taxon>Dendrobatidae</taxon>
        <taxon>Dendrobatinae</taxon>
        <taxon>Ranitomeya</taxon>
    </lineage>
</organism>
<name>A0ABN9MPA1_9NEOB</name>
<dbReference type="EMBL" id="CAUEEQ010079468">
    <property type="protein sequence ID" value="CAJ0968626.1"/>
    <property type="molecule type" value="Genomic_DNA"/>
</dbReference>
<evidence type="ECO:0000313" key="1">
    <source>
        <dbReference type="EMBL" id="CAJ0968626.1"/>
    </source>
</evidence>
<dbReference type="PANTHER" id="PTHR10663">
    <property type="entry name" value="GUANYL-NUCLEOTIDE EXCHANGE FACTOR"/>
    <property type="match status" value="1"/>
</dbReference>
<reference evidence="1" key="1">
    <citation type="submission" date="2023-07" db="EMBL/GenBank/DDBJ databases">
        <authorList>
            <person name="Stuckert A."/>
        </authorList>
    </citation>
    <scope>NUCLEOTIDE SEQUENCE</scope>
</reference>